<proteinExistence type="inferred from homology"/>
<feature type="region of interest" description="Disordered" evidence="3">
    <location>
        <begin position="185"/>
        <end position="213"/>
    </location>
</feature>
<dbReference type="AlphaFoldDB" id="A0A2P5YI62"/>
<feature type="compositionally biased region" description="Basic and acidic residues" evidence="3">
    <location>
        <begin position="186"/>
        <end position="195"/>
    </location>
</feature>
<reference evidence="4 5" key="1">
    <citation type="submission" date="2015-01" db="EMBL/GenBank/DDBJ databases">
        <title>Genome of allotetraploid Gossypium barbadense reveals genomic plasticity and fiber elongation in cotton evolution.</title>
        <authorList>
            <person name="Chen X."/>
            <person name="Liu X."/>
            <person name="Zhao B."/>
            <person name="Zheng H."/>
            <person name="Hu Y."/>
            <person name="Lu G."/>
            <person name="Yang C."/>
            <person name="Chen J."/>
            <person name="Shan C."/>
            <person name="Zhang L."/>
            <person name="Zhou Y."/>
            <person name="Wang L."/>
            <person name="Guo W."/>
            <person name="Bai Y."/>
            <person name="Ruan J."/>
            <person name="Shangguan X."/>
            <person name="Mao Y."/>
            <person name="Jiang J."/>
            <person name="Zhu Y."/>
            <person name="Lei J."/>
            <person name="Kang H."/>
            <person name="Chen S."/>
            <person name="He X."/>
            <person name="Wang R."/>
            <person name="Wang Y."/>
            <person name="Chen J."/>
            <person name="Wang L."/>
            <person name="Yu S."/>
            <person name="Wang B."/>
            <person name="Wei J."/>
            <person name="Song S."/>
            <person name="Lu X."/>
            <person name="Gao Z."/>
            <person name="Gu W."/>
            <person name="Deng X."/>
            <person name="Ma D."/>
            <person name="Wang S."/>
            <person name="Liang W."/>
            <person name="Fang L."/>
            <person name="Cai C."/>
            <person name="Zhu X."/>
            <person name="Zhou B."/>
            <person name="Zhang Y."/>
            <person name="Chen Z."/>
            <person name="Xu S."/>
            <person name="Zhu R."/>
            <person name="Wang S."/>
            <person name="Zhang T."/>
            <person name="Zhao G."/>
        </authorList>
    </citation>
    <scope>NUCLEOTIDE SEQUENCE [LARGE SCALE GENOMIC DNA]</scope>
    <source>
        <strain evidence="5">cv. Xinhai21</strain>
        <tissue evidence="4">Leaf</tissue>
    </source>
</reference>
<comment type="similarity">
    <text evidence="1">Belongs to the TSR2 family.</text>
</comment>
<protein>
    <recommendedName>
        <fullName evidence="6">Pre-rRNA-processing protein TSR2 homolog</fullName>
    </recommendedName>
</protein>
<dbReference type="Pfam" id="PF10273">
    <property type="entry name" value="WGG"/>
    <property type="match status" value="1"/>
</dbReference>
<evidence type="ECO:0008006" key="6">
    <source>
        <dbReference type="Google" id="ProtNLM"/>
    </source>
</evidence>
<keyword evidence="2" id="KW-0698">rRNA processing</keyword>
<sequence>MESKKLTAESAPVFQEGISLILTRWSALTAAVENEWGGRDSLGKANAICTDVFAFFTEARAEPLYIDDLENLLEEGLLSLNTLVEDGSVEEVAEKLMIMHEECLEGNYQSVEKLRTTNPPPVAHVRPVFSCLNPLMPINIYVDMLGKSHCSYEKDFFSGLRDIAANMMVDVPNSQSSLNPVSMLTEEPKQNHSAEAEDGWVVVSSRKNKGRRN</sequence>
<dbReference type="PANTHER" id="PTHR21250">
    <property type="entry name" value="PRE-RRNA-PROCESSING PROTEIN TSR2 HOMOLOG"/>
    <property type="match status" value="1"/>
</dbReference>
<accession>A0A2P5YI62</accession>
<dbReference type="GO" id="GO:0006364">
    <property type="term" value="P:rRNA processing"/>
    <property type="evidence" value="ECO:0007669"/>
    <property type="project" value="UniProtKB-KW"/>
</dbReference>
<dbReference type="Proteomes" id="UP000239757">
    <property type="component" value="Unassembled WGS sequence"/>
</dbReference>
<dbReference type="EMBL" id="KZ663179">
    <property type="protein sequence ID" value="PPS15251.1"/>
    <property type="molecule type" value="Genomic_DNA"/>
</dbReference>
<evidence type="ECO:0000256" key="2">
    <source>
        <dbReference type="ARBA" id="ARBA00022552"/>
    </source>
</evidence>
<evidence type="ECO:0000313" key="5">
    <source>
        <dbReference type="Proteomes" id="UP000239757"/>
    </source>
</evidence>
<dbReference type="OrthoDB" id="263560at2759"/>
<evidence type="ECO:0000256" key="3">
    <source>
        <dbReference type="SAM" id="MobiDB-lite"/>
    </source>
</evidence>
<gene>
    <name evidence="4" type="ORF">GOBAR_AA05323</name>
</gene>
<name>A0A2P5YI62_GOSBA</name>
<organism evidence="4 5">
    <name type="scientific">Gossypium barbadense</name>
    <name type="common">Sea Island cotton</name>
    <name type="synonym">Hibiscus barbadensis</name>
    <dbReference type="NCBI Taxonomy" id="3634"/>
    <lineage>
        <taxon>Eukaryota</taxon>
        <taxon>Viridiplantae</taxon>
        <taxon>Streptophyta</taxon>
        <taxon>Embryophyta</taxon>
        <taxon>Tracheophyta</taxon>
        <taxon>Spermatophyta</taxon>
        <taxon>Magnoliopsida</taxon>
        <taxon>eudicotyledons</taxon>
        <taxon>Gunneridae</taxon>
        <taxon>Pentapetalae</taxon>
        <taxon>rosids</taxon>
        <taxon>malvids</taxon>
        <taxon>Malvales</taxon>
        <taxon>Malvaceae</taxon>
        <taxon>Malvoideae</taxon>
        <taxon>Gossypium</taxon>
    </lineage>
</organism>
<evidence type="ECO:0000313" key="4">
    <source>
        <dbReference type="EMBL" id="PPS15251.1"/>
    </source>
</evidence>
<evidence type="ECO:0000256" key="1">
    <source>
        <dbReference type="ARBA" id="ARBA00006524"/>
    </source>
</evidence>
<dbReference type="InterPro" id="IPR019398">
    <property type="entry name" value="Pre-rRNA_process_TSR2"/>
</dbReference>